<dbReference type="AlphaFoldDB" id="A0A931GAJ6"/>
<evidence type="ECO:0000256" key="1">
    <source>
        <dbReference type="SAM" id="SignalP"/>
    </source>
</evidence>
<evidence type="ECO:0000259" key="2">
    <source>
        <dbReference type="Pfam" id="PF14341"/>
    </source>
</evidence>
<dbReference type="InterPro" id="IPR025746">
    <property type="entry name" value="PilX_N_dom"/>
</dbReference>
<accession>A0A931GAJ6</accession>
<dbReference type="EMBL" id="JACCQK010000051">
    <property type="protein sequence ID" value="MBG0778564.1"/>
    <property type="molecule type" value="Genomic_DNA"/>
</dbReference>
<feature type="signal peptide" evidence="1">
    <location>
        <begin position="1"/>
        <end position="25"/>
    </location>
</feature>
<dbReference type="Proteomes" id="UP000706172">
    <property type="component" value="Unassembled WGS sequence"/>
</dbReference>
<keyword evidence="1" id="KW-0732">Signal</keyword>
<name>A0A931GAJ6_9BACT</name>
<dbReference type="Pfam" id="PF14341">
    <property type="entry name" value="PilX_N"/>
    <property type="match status" value="1"/>
</dbReference>
<evidence type="ECO:0000313" key="4">
    <source>
        <dbReference type="Proteomes" id="UP000706172"/>
    </source>
</evidence>
<comment type="caution">
    <text evidence="3">The sequence shown here is derived from an EMBL/GenBank/DDBJ whole genome shotgun (WGS) entry which is preliminary data.</text>
</comment>
<gene>
    <name evidence="3" type="ORF">H0S81_01350</name>
</gene>
<feature type="chain" id="PRO_5037825727" description="Type 4 fimbrial biogenesis protein PilX N-terminal domain-containing protein" evidence="1">
    <location>
        <begin position="26"/>
        <end position="341"/>
    </location>
</feature>
<evidence type="ECO:0000313" key="3">
    <source>
        <dbReference type="EMBL" id="MBG0778564.1"/>
    </source>
</evidence>
<protein>
    <recommendedName>
        <fullName evidence="2">Type 4 fimbrial biogenesis protein PilX N-terminal domain-containing protein</fullName>
    </recommendedName>
</protein>
<feature type="domain" description="Type 4 fimbrial biogenesis protein PilX N-terminal" evidence="2">
    <location>
        <begin position="8"/>
        <end position="56"/>
    </location>
</feature>
<sequence length="341" mass="35883">MVFKNQNGSALIICLLSLAVLSALGTAALMVSTTNQTIAGNYRKQSQAFYVAEAGLQYALASIKNDITWRGDTSYSTTRDDMIIGNITASYTVTTYDSSNDSYGVYDPLIPGGYIKLVSEGVFQDSIQTVETMISLSPKDGSDADSPYTAVTTSGGNTGSGIHVVNGYDDDGNLASDMVETYAELPTVNQDALKTFADYSFSSLTNTEVSNSLSGQTDFFKDAPQNTQPYIIHVSGDMFISGSSDVYGIIFVEGTSVVLSGSVRIHGVIYAPNASITTTINGGGSPGDQPVMGQVISGTGGVHASGNHADVQLVQDYVDAFNNFGGAVVNVDPAPGSWRQY</sequence>
<reference evidence="3" key="1">
    <citation type="submission" date="2020-07" db="EMBL/GenBank/DDBJ databases">
        <title>Severe corrosion of carbon steel in oil field produced water can be linked to methanogenic archaea containing a special type of NiFe hydrogenase.</title>
        <authorList>
            <person name="Lahme S."/>
            <person name="Mand J."/>
            <person name="Longwell J."/>
            <person name="Smith R."/>
            <person name="Enning D."/>
        </authorList>
    </citation>
    <scope>NUCLEOTIDE SEQUENCE</scope>
    <source>
        <strain evidence="3">MIC098Bin6</strain>
    </source>
</reference>
<proteinExistence type="predicted"/>
<organism evidence="3 4">
    <name type="scientific">Desulfotignum balticum</name>
    <dbReference type="NCBI Taxonomy" id="115781"/>
    <lineage>
        <taxon>Bacteria</taxon>
        <taxon>Pseudomonadati</taxon>
        <taxon>Thermodesulfobacteriota</taxon>
        <taxon>Desulfobacteria</taxon>
        <taxon>Desulfobacterales</taxon>
        <taxon>Desulfobacteraceae</taxon>
        <taxon>Desulfotignum</taxon>
    </lineage>
</organism>